<name>A0A080LVM1_9PROT</name>
<dbReference type="InterPro" id="IPR001109">
    <property type="entry name" value="Hydrogenase_HupF/HypC"/>
</dbReference>
<dbReference type="Gene3D" id="2.30.30.140">
    <property type="match status" value="1"/>
</dbReference>
<sequence>MCLSIPMQIVALENESGEFAIVERREGESLRRERVNLMLIGRQPPGTWILASLGLAREVLDDRERALIEDALAALAASLAGRYDSSQHFTDLRDTLNDLNDRQ</sequence>
<dbReference type="Proteomes" id="UP000020077">
    <property type="component" value="Unassembled WGS sequence"/>
</dbReference>
<protein>
    <submittedName>
        <fullName evidence="2">Hydrogenase assembly chaperone HypC/HupF</fullName>
    </submittedName>
</protein>
<dbReference type="SUPFAM" id="SSF159127">
    <property type="entry name" value="HupF/HypC-like"/>
    <property type="match status" value="1"/>
</dbReference>
<proteinExistence type="inferred from homology"/>
<evidence type="ECO:0000313" key="2">
    <source>
        <dbReference type="EMBL" id="KFB71760.1"/>
    </source>
</evidence>
<accession>A0A080LVM1</accession>
<evidence type="ECO:0000313" key="3">
    <source>
        <dbReference type="Proteomes" id="UP000020077"/>
    </source>
</evidence>
<comment type="similarity">
    <text evidence="1">Belongs to the HupF/HypC family.</text>
</comment>
<dbReference type="AlphaFoldDB" id="A0A080LVM1"/>
<organism evidence="2 3">
    <name type="scientific">Candidatus Accumulibacter phosphatis</name>
    <dbReference type="NCBI Taxonomy" id="327160"/>
    <lineage>
        <taxon>Bacteria</taxon>
        <taxon>Pseudomonadati</taxon>
        <taxon>Pseudomonadota</taxon>
        <taxon>Betaproteobacteria</taxon>
        <taxon>Candidatus Accumulibacter</taxon>
    </lineage>
</organism>
<gene>
    <name evidence="2" type="ORF">AW09_003093</name>
</gene>
<dbReference type="Pfam" id="PF01455">
    <property type="entry name" value="HupF_HypC"/>
    <property type="match status" value="1"/>
</dbReference>
<dbReference type="NCBIfam" id="TIGR00074">
    <property type="entry name" value="hypC_hupF"/>
    <property type="match status" value="1"/>
</dbReference>
<reference evidence="2 3" key="1">
    <citation type="submission" date="2014-02" db="EMBL/GenBank/DDBJ databases">
        <title>Expanding our view of genomic diversity in Candidatus Accumulibacter clades.</title>
        <authorList>
            <person name="Skennerton C.T."/>
            <person name="Barr J.J."/>
            <person name="Slater F.R."/>
            <person name="Bond P.L."/>
            <person name="Tyson G.W."/>
        </authorList>
    </citation>
    <scope>NUCLEOTIDE SEQUENCE [LARGE SCALE GENOMIC DNA]</scope>
    <source>
        <strain evidence="3">BA-91</strain>
    </source>
</reference>
<dbReference type="EMBL" id="JDVG02000496">
    <property type="protein sequence ID" value="KFB71760.1"/>
    <property type="molecule type" value="Genomic_DNA"/>
</dbReference>
<evidence type="ECO:0000256" key="1">
    <source>
        <dbReference type="ARBA" id="ARBA00006018"/>
    </source>
</evidence>
<comment type="caution">
    <text evidence="2">The sequence shown here is derived from an EMBL/GenBank/DDBJ whole genome shotgun (WGS) entry which is preliminary data.</text>
</comment>